<gene>
    <name evidence="2" type="ORF">WJU16_25705</name>
</gene>
<proteinExistence type="predicted"/>
<reference evidence="3" key="1">
    <citation type="submission" date="2024-03" db="EMBL/GenBank/DDBJ databases">
        <title>Chitinophaga horti sp. nov., isolated from garden soil.</title>
        <authorList>
            <person name="Lee D.S."/>
            <person name="Han D.M."/>
            <person name="Baek J.H."/>
            <person name="Choi D.G."/>
            <person name="Jeon J.H."/>
            <person name="Jeon C.O."/>
        </authorList>
    </citation>
    <scope>NUCLEOTIDE SEQUENCE [LARGE SCALE GENOMIC DNA]</scope>
    <source>
        <strain evidence="3">GPA1</strain>
    </source>
</reference>
<evidence type="ECO:0000256" key="1">
    <source>
        <dbReference type="SAM" id="SignalP"/>
    </source>
</evidence>
<name>A0ABZ2YPE7_9BACT</name>
<accession>A0ABZ2YPE7</accession>
<keyword evidence="3" id="KW-1185">Reference proteome</keyword>
<feature type="signal peptide" evidence="1">
    <location>
        <begin position="1"/>
        <end position="22"/>
    </location>
</feature>
<dbReference type="EMBL" id="CP149822">
    <property type="protein sequence ID" value="WZN41365.1"/>
    <property type="molecule type" value="Genomic_DNA"/>
</dbReference>
<dbReference type="RefSeq" id="WP_341836218.1">
    <property type="nucleotide sequence ID" value="NZ_CP149822.1"/>
</dbReference>
<evidence type="ECO:0000313" key="2">
    <source>
        <dbReference type="EMBL" id="WZN41365.1"/>
    </source>
</evidence>
<feature type="chain" id="PRO_5047039471" evidence="1">
    <location>
        <begin position="23"/>
        <end position="183"/>
    </location>
</feature>
<dbReference type="Proteomes" id="UP001485459">
    <property type="component" value="Chromosome"/>
</dbReference>
<dbReference type="InterPro" id="IPR025348">
    <property type="entry name" value="DUF4252"/>
</dbReference>
<evidence type="ECO:0000313" key="3">
    <source>
        <dbReference type="Proteomes" id="UP001485459"/>
    </source>
</evidence>
<protein>
    <submittedName>
        <fullName evidence="2">DUF4252 domain-containing protein</fullName>
    </submittedName>
</protein>
<sequence length="183" mass="20392">MKRLIPLVALLCLLCSSQLALAQTTIDKFFQKYQNDQSFTVINITPKMFSMFSKVSADDPDAKKVLSLASKLKGLRILIKEDTKDGQRLYREAAQFLTSGMEELMSLRDKDTDLKFMVRENTKGNIAELVMLVGSTNEFLALLLMGDFSIEEISEIAGNMNIDGFENLGKLDSKGPKGPKGKK</sequence>
<organism evidence="2 3">
    <name type="scientific">Chitinophaga pollutisoli</name>
    <dbReference type="NCBI Taxonomy" id="3133966"/>
    <lineage>
        <taxon>Bacteria</taxon>
        <taxon>Pseudomonadati</taxon>
        <taxon>Bacteroidota</taxon>
        <taxon>Chitinophagia</taxon>
        <taxon>Chitinophagales</taxon>
        <taxon>Chitinophagaceae</taxon>
        <taxon>Chitinophaga</taxon>
    </lineage>
</organism>
<keyword evidence="1" id="KW-0732">Signal</keyword>
<dbReference type="Pfam" id="PF14060">
    <property type="entry name" value="DUF4252"/>
    <property type="match status" value="1"/>
</dbReference>